<keyword evidence="2" id="KW-1185">Reference proteome</keyword>
<organism evidence="1 2">
    <name type="scientific">Meishania litoralis</name>
    <dbReference type="NCBI Taxonomy" id="3434685"/>
    <lineage>
        <taxon>Bacteria</taxon>
        <taxon>Pseudomonadati</taxon>
        <taxon>Bacteroidota</taxon>
        <taxon>Flavobacteriia</taxon>
        <taxon>Flavobacteriales</taxon>
        <taxon>Flavobacteriaceae</taxon>
        <taxon>Meishania</taxon>
    </lineage>
</organism>
<proteinExistence type="predicted"/>
<protein>
    <submittedName>
        <fullName evidence="1">M28 family metallopeptidase</fullName>
    </submittedName>
</protein>
<accession>A0ACC7LLY1</accession>
<name>A0ACC7LLY1_9FLAO</name>
<gene>
    <name evidence="1" type="ORF">ACEZ3G_13815</name>
</gene>
<dbReference type="EMBL" id="JBHFPV010000004">
    <property type="protein sequence ID" value="MFH6604560.1"/>
    <property type="molecule type" value="Genomic_DNA"/>
</dbReference>
<evidence type="ECO:0000313" key="2">
    <source>
        <dbReference type="Proteomes" id="UP001595191"/>
    </source>
</evidence>
<dbReference type="Proteomes" id="UP001595191">
    <property type="component" value="Unassembled WGS sequence"/>
</dbReference>
<comment type="caution">
    <text evidence="1">The sequence shown here is derived from an EMBL/GenBank/DDBJ whole genome shotgun (WGS) entry which is preliminary data.</text>
</comment>
<evidence type="ECO:0000313" key="1">
    <source>
        <dbReference type="EMBL" id="MFH6604560.1"/>
    </source>
</evidence>
<sequence>MKAFLPIMLFFLLMDCGSSKVEQNVTLHDRETTSSKKIMKSFEKSADVDERAKEIHEIRTEASQPKTMTGETAQIKLPSGDTSRERIEEIMNYLTSDELQGRDSGSEGIEKAANYIAAIFEANNIAPYFNNYRDTLSNFDKTAFNVVGYLEGSDNKLKNEFIIIGAHYDHIGILEPKDGDNIANGANDNASGTTTVLELARHFANSRSNRRSIIFALFSAEEKGLLGSKHLAQKLKEQEIDLYTMLNFEMVGVPLVDKNYFMYVTGYEESNLAGVGNMYVGSNLIGFLPQAKEYNLFKRSDNYPFHEVFNVPSQTFCTFDFTNFDHYHQVGDEVGLMDFDHMAEVVKKSIPLIQSISNSMTKMIKYK</sequence>
<reference evidence="1" key="1">
    <citation type="submission" date="2024-09" db="EMBL/GenBank/DDBJ databases">
        <authorList>
            <person name="Liu J."/>
        </authorList>
    </citation>
    <scope>NUCLEOTIDE SEQUENCE</scope>
    <source>
        <strain evidence="1">NBU2967</strain>
    </source>
</reference>